<dbReference type="CDD" id="cd11302">
    <property type="entry name" value="O-FucT-1"/>
    <property type="match status" value="1"/>
</dbReference>
<keyword evidence="6 18" id="KW-0328">Glycosyltransferase</keyword>
<evidence type="ECO:0000256" key="17">
    <source>
        <dbReference type="SAM" id="SignalP"/>
    </source>
</evidence>
<gene>
    <name evidence="18" type="ORF">CGI_10009968</name>
</gene>
<organism evidence="18">
    <name type="scientific">Magallana gigas</name>
    <name type="common">Pacific oyster</name>
    <name type="synonym">Crassostrea gigas</name>
    <dbReference type="NCBI Taxonomy" id="29159"/>
    <lineage>
        <taxon>Eukaryota</taxon>
        <taxon>Metazoa</taxon>
        <taxon>Spiralia</taxon>
        <taxon>Lophotrochozoa</taxon>
        <taxon>Mollusca</taxon>
        <taxon>Bivalvia</taxon>
        <taxon>Autobranchia</taxon>
        <taxon>Pteriomorphia</taxon>
        <taxon>Ostreida</taxon>
        <taxon>Ostreoidea</taxon>
        <taxon>Ostreidae</taxon>
        <taxon>Magallana</taxon>
    </lineage>
</organism>
<dbReference type="UniPathway" id="UPA00378"/>
<dbReference type="GO" id="GO:0007219">
    <property type="term" value="P:Notch signaling pathway"/>
    <property type="evidence" value="ECO:0007669"/>
    <property type="project" value="UniProtKB-KW"/>
</dbReference>
<dbReference type="GO" id="GO:0046922">
    <property type="term" value="F:peptide-O-fucosyltransferase activity"/>
    <property type="evidence" value="ECO:0007669"/>
    <property type="project" value="UniProtKB-EC"/>
</dbReference>
<dbReference type="PANTHER" id="PTHR21420">
    <property type="entry name" value="GDP-FUCOSE PROTEIN O-FUCOSYLTRANSFERASE 1"/>
    <property type="match status" value="1"/>
</dbReference>
<evidence type="ECO:0000256" key="11">
    <source>
        <dbReference type="ARBA" id="ARBA00023180"/>
    </source>
</evidence>
<evidence type="ECO:0000256" key="12">
    <source>
        <dbReference type="ARBA" id="ARBA00023253"/>
    </source>
</evidence>
<dbReference type="GO" id="GO:0005783">
    <property type="term" value="C:endoplasmic reticulum"/>
    <property type="evidence" value="ECO:0007669"/>
    <property type="project" value="UniProtKB-SubCell"/>
</dbReference>
<comment type="catalytic activity">
    <reaction evidence="16">
        <text>L-seryl-[protein] + GDP-beta-L-fucose = 3-O-(alpha-L-fucosyl)-L-seryl-[protein] + GDP + H(+)</text>
        <dbReference type="Rhea" id="RHEA:63644"/>
        <dbReference type="Rhea" id="RHEA-COMP:9863"/>
        <dbReference type="Rhea" id="RHEA-COMP:17914"/>
        <dbReference type="ChEBI" id="CHEBI:15378"/>
        <dbReference type="ChEBI" id="CHEBI:29999"/>
        <dbReference type="ChEBI" id="CHEBI:57273"/>
        <dbReference type="ChEBI" id="CHEBI:58189"/>
        <dbReference type="ChEBI" id="CHEBI:189632"/>
        <dbReference type="EC" id="2.4.1.221"/>
    </reaction>
    <physiologicalReaction direction="left-to-right" evidence="16">
        <dbReference type="Rhea" id="RHEA:63645"/>
    </physiologicalReaction>
</comment>
<protein>
    <recommendedName>
        <fullName evidence="5">GDP-fucose protein O-fucosyltransferase 1</fullName>
        <ecNumber evidence="4">2.4.1.221</ecNumber>
    </recommendedName>
    <alternativeName>
        <fullName evidence="14">Peptide-O-fucosyltransferase 1</fullName>
    </alternativeName>
</protein>
<dbReference type="Gene3D" id="3.40.50.11350">
    <property type="match status" value="1"/>
</dbReference>
<evidence type="ECO:0000313" key="19">
    <source>
        <dbReference type="EnsemblMetazoa" id="G892.1:cds"/>
    </source>
</evidence>
<evidence type="ECO:0000313" key="18">
    <source>
        <dbReference type="EMBL" id="EKC19024.1"/>
    </source>
</evidence>
<evidence type="ECO:0000256" key="8">
    <source>
        <dbReference type="ARBA" id="ARBA00022824"/>
    </source>
</evidence>
<comment type="pathway">
    <text evidence="2">Protein modification; protein glycosylation.</text>
</comment>
<evidence type="ECO:0000256" key="16">
    <source>
        <dbReference type="ARBA" id="ARBA00048647"/>
    </source>
</evidence>
<feature type="chain" id="PRO_5042455674" description="GDP-fucose protein O-fucosyltransferase 1" evidence="17">
    <location>
        <begin position="27"/>
        <end position="363"/>
    </location>
</feature>
<keyword evidence="20" id="KW-1185">Reference proteome</keyword>
<comment type="similarity">
    <text evidence="3">Belongs to the glycosyltransferase 65 family.</text>
</comment>
<dbReference type="EMBL" id="JH816358">
    <property type="protein sequence ID" value="EKC19024.1"/>
    <property type="molecule type" value="Genomic_DNA"/>
</dbReference>
<evidence type="ECO:0000256" key="13">
    <source>
        <dbReference type="ARBA" id="ARBA00023277"/>
    </source>
</evidence>
<keyword evidence="10" id="KW-1015">Disulfide bond</keyword>
<name>K1PJD7_MAGGI</name>
<evidence type="ECO:0000313" key="20">
    <source>
        <dbReference type="Proteomes" id="UP000005408"/>
    </source>
</evidence>
<accession>K1PJD7</accession>
<evidence type="ECO:0000256" key="6">
    <source>
        <dbReference type="ARBA" id="ARBA00022676"/>
    </source>
</evidence>
<feature type="signal peptide" evidence="17">
    <location>
        <begin position="1"/>
        <end position="26"/>
    </location>
</feature>
<reference evidence="18" key="1">
    <citation type="journal article" date="2012" name="Nature">
        <title>The oyster genome reveals stress adaptation and complexity of shell formation.</title>
        <authorList>
            <person name="Zhang G."/>
            <person name="Fang X."/>
            <person name="Guo X."/>
            <person name="Li L."/>
            <person name="Luo R."/>
            <person name="Xu F."/>
            <person name="Yang P."/>
            <person name="Zhang L."/>
            <person name="Wang X."/>
            <person name="Qi H."/>
            <person name="Xiong Z."/>
            <person name="Que H."/>
            <person name="Xie Y."/>
            <person name="Holland P.W."/>
            <person name="Paps J."/>
            <person name="Zhu Y."/>
            <person name="Wu F."/>
            <person name="Chen Y."/>
            <person name="Wang J."/>
            <person name="Peng C."/>
            <person name="Meng J."/>
            <person name="Yang L."/>
            <person name="Liu J."/>
            <person name="Wen B."/>
            <person name="Zhang N."/>
            <person name="Huang Z."/>
            <person name="Zhu Q."/>
            <person name="Feng Y."/>
            <person name="Mount A."/>
            <person name="Hedgecock D."/>
            <person name="Xu Z."/>
            <person name="Liu Y."/>
            <person name="Domazet-Loso T."/>
            <person name="Du Y."/>
            <person name="Sun X."/>
            <person name="Zhang S."/>
            <person name="Liu B."/>
            <person name="Cheng P."/>
            <person name="Jiang X."/>
            <person name="Li J."/>
            <person name="Fan D."/>
            <person name="Wang W."/>
            <person name="Fu W."/>
            <person name="Wang T."/>
            <person name="Wang B."/>
            <person name="Zhang J."/>
            <person name="Peng Z."/>
            <person name="Li Y."/>
            <person name="Li N."/>
            <person name="Wang J."/>
            <person name="Chen M."/>
            <person name="He Y."/>
            <person name="Tan F."/>
            <person name="Song X."/>
            <person name="Zheng Q."/>
            <person name="Huang R."/>
            <person name="Yang H."/>
            <person name="Du X."/>
            <person name="Chen L."/>
            <person name="Yang M."/>
            <person name="Gaffney P.M."/>
            <person name="Wang S."/>
            <person name="Luo L."/>
            <person name="She Z."/>
            <person name="Ming Y."/>
            <person name="Huang W."/>
            <person name="Zhang S."/>
            <person name="Huang B."/>
            <person name="Zhang Y."/>
            <person name="Qu T."/>
            <person name="Ni P."/>
            <person name="Miao G."/>
            <person name="Wang J."/>
            <person name="Wang Q."/>
            <person name="Steinberg C.E."/>
            <person name="Wang H."/>
            <person name="Li N."/>
            <person name="Qian L."/>
            <person name="Zhang G."/>
            <person name="Li Y."/>
            <person name="Yang H."/>
            <person name="Liu X."/>
            <person name="Wang J."/>
            <person name="Yin Y."/>
            <person name="Wang J."/>
        </authorList>
    </citation>
    <scope>NUCLEOTIDE SEQUENCE [LARGE SCALE GENOMIC DNA]</scope>
    <source>
        <strain evidence="18">05x7-T-G4-1.051#20</strain>
    </source>
</reference>
<dbReference type="PANTHER" id="PTHR21420:SF9">
    <property type="entry name" value="GDP-FUCOSE PROTEIN O-FUCOSYLTRANSFERASE 1"/>
    <property type="match status" value="1"/>
</dbReference>
<dbReference type="GO" id="GO:0006004">
    <property type="term" value="P:fucose metabolic process"/>
    <property type="evidence" value="ECO:0007669"/>
    <property type="project" value="UniProtKB-KW"/>
</dbReference>
<keyword evidence="11" id="KW-0325">Glycoprotein</keyword>
<keyword evidence="12" id="KW-0294">Fucose metabolism</keyword>
<keyword evidence="9" id="KW-0914">Notch signaling pathway</keyword>
<evidence type="ECO:0000256" key="1">
    <source>
        <dbReference type="ARBA" id="ARBA00004240"/>
    </source>
</evidence>
<evidence type="ECO:0000256" key="4">
    <source>
        <dbReference type="ARBA" id="ARBA00012196"/>
    </source>
</evidence>
<dbReference type="InterPro" id="IPR039922">
    <property type="entry name" value="POFUT1"/>
</dbReference>
<comment type="subcellular location">
    <subcellularLocation>
        <location evidence="1">Endoplasmic reticulum</location>
    </subcellularLocation>
</comment>
<dbReference type="HOGENOM" id="CLU_039551_0_0_1"/>
<evidence type="ECO:0000256" key="7">
    <source>
        <dbReference type="ARBA" id="ARBA00022679"/>
    </source>
</evidence>
<keyword evidence="17" id="KW-0732">Signal</keyword>
<dbReference type="Pfam" id="PF10250">
    <property type="entry name" value="O-FucT"/>
    <property type="match status" value="1"/>
</dbReference>
<evidence type="ECO:0000256" key="3">
    <source>
        <dbReference type="ARBA" id="ARBA00010626"/>
    </source>
</evidence>
<keyword evidence="13" id="KW-0119">Carbohydrate metabolism</keyword>
<dbReference type="Gene3D" id="3.40.50.11340">
    <property type="match status" value="1"/>
</dbReference>
<dbReference type="EC" id="2.4.1.221" evidence="4"/>
<evidence type="ECO:0000256" key="2">
    <source>
        <dbReference type="ARBA" id="ARBA00004922"/>
    </source>
</evidence>
<keyword evidence="8" id="KW-0256">Endoplasmic reticulum</keyword>
<dbReference type="GO" id="GO:0008593">
    <property type="term" value="P:regulation of Notch signaling pathway"/>
    <property type="evidence" value="ECO:0007669"/>
    <property type="project" value="TreeGrafter"/>
</dbReference>
<evidence type="ECO:0000256" key="10">
    <source>
        <dbReference type="ARBA" id="ARBA00023157"/>
    </source>
</evidence>
<evidence type="ECO:0000256" key="14">
    <source>
        <dbReference type="ARBA" id="ARBA00033080"/>
    </source>
</evidence>
<comment type="catalytic activity">
    <reaction evidence="15">
        <text>L-threonyl-[protein] + GDP-beta-L-fucose = 3-O-(alpha-L-fucosyl)-L-threonyl-[protein] + GDP + H(+)</text>
        <dbReference type="Rhea" id="RHEA:70491"/>
        <dbReference type="Rhea" id="RHEA-COMP:11060"/>
        <dbReference type="Rhea" id="RHEA-COMP:17915"/>
        <dbReference type="ChEBI" id="CHEBI:15378"/>
        <dbReference type="ChEBI" id="CHEBI:30013"/>
        <dbReference type="ChEBI" id="CHEBI:57273"/>
        <dbReference type="ChEBI" id="CHEBI:58189"/>
        <dbReference type="ChEBI" id="CHEBI:189631"/>
        <dbReference type="EC" id="2.4.1.221"/>
    </reaction>
    <physiologicalReaction direction="left-to-right" evidence="15">
        <dbReference type="Rhea" id="RHEA:70492"/>
    </physiologicalReaction>
</comment>
<dbReference type="AlphaFoldDB" id="K1PJD7"/>
<dbReference type="Proteomes" id="UP000005408">
    <property type="component" value="Unassembled WGS sequence"/>
</dbReference>
<dbReference type="InterPro" id="IPR019378">
    <property type="entry name" value="GDP-Fuc_O-FucTrfase"/>
</dbReference>
<reference evidence="19" key="2">
    <citation type="submission" date="2022-08" db="UniProtKB">
        <authorList>
            <consortium name="EnsemblMetazoa"/>
        </authorList>
    </citation>
    <scope>IDENTIFICATION</scope>
    <source>
        <strain evidence="19">05x7-T-G4-1.051#20</strain>
    </source>
</reference>
<evidence type="ECO:0000256" key="9">
    <source>
        <dbReference type="ARBA" id="ARBA00022976"/>
    </source>
</evidence>
<keyword evidence="7 18" id="KW-0808">Transferase</keyword>
<proteinExistence type="inferred from homology"/>
<dbReference type="EnsemblMetazoa" id="G892.1">
    <property type="protein sequence ID" value="G892.1:cds"/>
    <property type="gene ID" value="G892"/>
</dbReference>
<evidence type="ECO:0000256" key="15">
    <source>
        <dbReference type="ARBA" id="ARBA00047273"/>
    </source>
</evidence>
<sequence>MQFYTMMASWLGVTVLLLLCFLPGRGTNSSEHQWDDRGYLIFCLCMGRFGNQAEHFLGGLAFAKKIDRTLIVPPFRTYKNIEFDEWFKLEPLKEYHRVILARDFMKDLAPTHWPPGNRTGVCYGKPGRECQMKEGNPFGPFWDGLGVDFDKTISVEAYYGNPQGWMEALPVDKYPVVALRGAPAPFPMAEENIPLAKYLQWSDNIEEEAGSHIQKLMGNEKFIGIHLRNGVDWKNACEHVEGNENYMASPQCLGYGRGTKVTHKMCFPPKEEILRLVKNAVLKTKAKHIYVATDKNPMKEDLENHLKSLKVKVHHLDPWLPQIDLAILGKAELFIGNCISSFTSFVSRQRLVQDKPTQFWGYS</sequence>
<evidence type="ECO:0000256" key="5">
    <source>
        <dbReference type="ARBA" id="ARBA00021745"/>
    </source>
</evidence>